<name>A0A9Q1H794_HOLLE</name>
<dbReference type="Gene3D" id="3.40.50.1110">
    <property type="entry name" value="SGNH hydrolase"/>
    <property type="match status" value="1"/>
</dbReference>
<dbReference type="CDD" id="cd01820">
    <property type="entry name" value="PAF_acetylesterase_like"/>
    <property type="match status" value="1"/>
</dbReference>
<comment type="caution">
    <text evidence="3">The sequence shown here is derived from an EMBL/GenBank/DDBJ whole genome shotgun (WGS) entry which is preliminary data.</text>
</comment>
<evidence type="ECO:0000256" key="1">
    <source>
        <dbReference type="ARBA" id="ARBA00038184"/>
    </source>
</evidence>
<dbReference type="InterPro" id="IPR036514">
    <property type="entry name" value="SGNH_hydro_sf"/>
</dbReference>
<sequence>MSSEGADVAAPVVDVQGDRRWMDLHEQFVADSMNKEPDVLFVGDSLIERLQYSIVWSEFFEPLHCLNFGIGGDTTQNVLWRLENGEIDNIKPKVVVVLVGTNNHEHTAEAVVKGIEAIALHIRSKQPSAHIIVLAIPPRGKNDNPLRAKLSKINELLKDKISAIPDAEFFDPKAELIQPDGTIDRSDLGDFLHLTPQGYRKYCKPLADKLDELIVVED</sequence>
<dbReference type="SUPFAM" id="SSF52266">
    <property type="entry name" value="SGNH hydrolase"/>
    <property type="match status" value="1"/>
</dbReference>
<proteinExistence type="inferred from homology"/>
<organism evidence="3 4">
    <name type="scientific">Holothuria leucospilota</name>
    <name type="common">Black long sea cucumber</name>
    <name type="synonym">Mertensiothuria leucospilota</name>
    <dbReference type="NCBI Taxonomy" id="206669"/>
    <lineage>
        <taxon>Eukaryota</taxon>
        <taxon>Metazoa</taxon>
        <taxon>Echinodermata</taxon>
        <taxon>Eleutherozoa</taxon>
        <taxon>Echinozoa</taxon>
        <taxon>Holothuroidea</taxon>
        <taxon>Aspidochirotacea</taxon>
        <taxon>Aspidochirotida</taxon>
        <taxon>Holothuriidae</taxon>
        <taxon>Holothuria</taxon>
    </lineage>
</organism>
<dbReference type="PANTHER" id="PTHR11852">
    <property type="entry name" value="PLATELET-ACTIVATING FACTOR ACETYLHYDROLASE"/>
    <property type="match status" value="1"/>
</dbReference>
<gene>
    <name evidence="3" type="ORF">HOLleu_22551</name>
</gene>
<dbReference type="Proteomes" id="UP001152320">
    <property type="component" value="Chromosome 10"/>
</dbReference>
<dbReference type="EMBL" id="JAIZAY010000010">
    <property type="protein sequence ID" value="KAJ8035353.1"/>
    <property type="molecule type" value="Genomic_DNA"/>
</dbReference>
<reference evidence="3" key="1">
    <citation type="submission" date="2021-10" db="EMBL/GenBank/DDBJ databases">
        <title>Tropical sea cucumber genome reveals ecological adaptation and Cuvierian tubules defense mechanism.</title>
        <authorList>
            <person name="Chen T."/>
        </authorList>
    </citation>
    <scope>NUCLEOTIDE SEQUENCE</scope>
    <source>
        <strain evidence="3">Nanhai2018</strain>
        <tissue evidence="3">Muscle</tissue>
    </source>
</reference>
<protein>
    <submittedName>
        <fullName evidence="3">Platelet-activating factor acetylhydrolase IB subunit beta</fullName>
    </submittedName>
</protein>
<accession>A0A9Q1H794</accession>
<keyword evidence="4" id="KW-1185">Reference proteome</keyword>
<evidence type="ECO:0000313" key="3">
    <source>
        <dbReference type="EMBL" id="KAJ8035353.1"/>
    </source>
</evidence>
<comment type="similarity">
    <text evidence="1">Belongs to the 'GDSL' lipolytic enzyme family. Platelet-activating factor acetylhydrolase IB beta/gamma subunits subfamily.</text>
</comment>
<dbReference type="InterPro" id="IPR013830">
    <property type="entry name" value="SGNH_hydro"/>
</dbReference>
<dbReference type="AlphaFoldDB" id="A0A9Q1H794"/>
<evidence type="ECO:0000259" key="2">
    <source>
        <dbReference type="Pfam" id="PF13472"/>
    </source>
</evidence>
<feature type="domain" description="SGNH hydrolase-type esterase" evidence="2">
    <location>
        <begin position="42"/>
        <end position="200"/>
    </location>
</feature>
<dbReference type="OrthoDB" id="505607at2759"/>
<evidence type="ECO:0000313" key="4">
    <source>
        <dbReference type="Proteomes" id="UP001152320"/>
    </source>
</evidence>
<dbReference type="PANTHER" id="PTHR11852:SF0">
    <property type="entry name" value="PLATELET-ACTIVATING FACTOR ACETYLHYDROLASE IB SUBUNIT BETA HOMOLOG"/>
    <property type="match status" value="1"/>
</dbReference>
<dbReference type="Pfam" id="PF13472">
    <property type="entry name" value="Lipase_GDSL_2"/>
    <property type="match status" value="1"/>
</dbReference>